<dbReference type="PROSITE" id="PS50075">
    <property type="entry name" value="CARRIER"/>
    <property type="match status" value="1"/>
</dbReference>
<sequence>MSIPAQGLLADTRNQVHDVITTIMPSLPRAQIDDGRHLKDIGADSVDRVEIIMLLRERMGLSAPMSLFGDVPDIAGLVTLLARLRQEAA</sequence>
<dbReference type="EMBL" id="WNKZ01000105">
    <property type="protein sequence ID" value="MTV55805.1"/>
    <property type="molecule type" value="Genomic_DNA"/>
</dbReference>
<dbReference type="AlphaFoldDB" id="A0A6I3T4D3"/>
<evidence type="ECO:0000259" key="3">
    <source>
        <dbReference type="PROSITE" id="PS50075"/>
    </source>
</evidence>
<dbReference type="SUPFAM" id="SSF47336">
    <property type="entry name" value="ACP-like"/>
    <property type="match status" value="1"/>
</dbReference>
<evidence type="ECO:0000256" key="1">
    <source>
        <dbReference type="ARBA" id="ARBA00022450"/>
    </source>
</evidence>
<reference evidence="7" key="2">
    <citation type="journal article" date="2019" name="Int. J. Syst. Evol. Microbiol.">
        <title>The Global Catalogue of Microorganisms (GCM) 10K type strain sequencing project: providing services to taxonomists for standard genome sequencing and annotation.</title>
        <authorList>
            <consortium name="The Broad Institute Genomics Platform"/>
            <consortium name="The Broad Institute Genome Sequencing Center for Infectious Disease"/>
            <person name="Wu L."/>
            <person name="Ma J."/>
        </authorList>
    </citation>
    <scope>NUCLEOTIDE SEQUENCE [LARGE SCALE GENOMIC DNA]</scope>
    <source>
        <strain evidence="7">CGMCC 1.15931</strain>
    </source>
</reference>
<dbReference type="OrthoDB" id="487863at2"/>
<dbReference type="Gene3D" id="1.10.1200.10">
    <property type="entry name" value="ACP-like"/>
    <property type="match status" value="1"/>
</dbReference>
<dbReference type="InterPro" id="IPR036736">
    <property type="entry name" value="ACP-like_sf"/>
</dbReference>
<gene>
    <name evidence="4" type="ORF">GCM10011572_17040</name>
    <name evidence="5" type="ORF">GM672_24065</name>
</gene>
<reference evidence="4" key="1">
    <citation type="journal article" date="2014" name="Int. J. Syst. Evol. Microbiol.">
        <title>Complete genome of a new Firmicutes species belonging to the dominant human colonic microbiota ('Ruminococcus bicirculans') reveals two chromosomes and a selective capacity to utilize plant glucans.</title>
        <authorList>
            <consortium name="NISC Comparative Sequencing Program"/>
            <person name="Wegmann U."/>
            <person name="Louis P."/>
            <person name="Goesmann A."/>
            <person name="Henrissat B."/>
            <person name="Duncan S.H."/>
            <person name="Flint H.J."/>
        </authorList>
    </citation>
    <scope>NUCLEOTIDE SEQUENCE</scope>
    <source>
        <strain evidence="4">CGMCC 1.15931</strain>
    </source>
</reference>
<dbReference type="GO" id="GO:0031177">
    <property type="term" value="F:phosphopantetheine binding"/>
    <property type="evidence" value="ECO:0007669"/>
    <property type="project" value="InterPro"/>
</dbReference>
<evidence type="ECO:0000313" key="6">
    <source>
        <dbReference type="Proteomes" id="UP000430634"/>
    </source>
</evidence>
<accession>A0A6I3T4D3</accession>
<dbReference type="Proteomes" id="UP000430634">
    <property type="component" value="Unassembled WGS sequence"/>
</dbReference>
<evidence type="ECO:0000313" key="5">
    <source>
        <dbReference type="EMBL" id="MTV55805.1"/>
    </source>
</evidence>
<comment type="caution">
    <text evidence="5">The sequence shown here is derived from an EMBL/GenBank/DDBJ whole genome shotgun (WGS) entry which is preliminary data.</text>
</comment>
<dbReference type="InterPro" id="IPR009081">
    <property type="entry name" value="PP-bd_ACP"/>
</dbReference>
<reference evidence="5 6" key="3">
    <citation type="submission" date="2019-11" db="EMBL/GenBank/DDBJ databases">
        <title>Type strains purchased from KCTC, JCM and DSMZ.</title>
        <authorList>
            <person name="Lu H."/>
        </authorList>
    </citation>
    <scope>NUCLEOTIDE SEQUENCE [LARGE SCALE GENOMIC DNA]</scope>
    <source>
        <strain evidence="5 6">KCTC 52429</strain>
    </source>
</reference>
<name>A0A6I3T4D3_9BURK</name>
<dbReference type="InterPro" id="IPR020806">
    <property type="entry name" value="PKS_PP-bd"/>
</dbReference>
<reference evidence="4" key="4">
    <citation type="submission" date="2024-05" db="EMBL/GenBank/DDBJ databases">
        <authorList>
            <person name="Sun Q."/>
            <person name="Zhou Y."/>
        </authorList>
    </citation>
    <scope>NUCLEOTIDE SEQUENCE</scope>
    <source>
        <strain evidence="4">CGMCC 1.15931</strain>
    </source>
</reference>
<organism evidence="5 6">
    <name type="scientific">Pseudoduganella buxea</name>
    <dbReference type="NCBI Taxonomy" id="1949069"/>
    <lineage>
        <taxon>Bacteria</taxon>
        <taxon>Pseudomonadati</taxon>
        <taxon>Pseudomonadota</taxon>
        <taxon>Betaproteobacteria</taxon>
        <taxon>Burkholderiales</taxon>
        <taxon>Oxalobacteraceae</taxon>
        <taxon>Telluria group</taxon>
        <taxon>Pseudoduganella</taxon>
    </lineage>
</organism>
<dbReference type="EMBL" id="BMKG01000006">
    <property type="protein sequence ID" value="GGB95658.1"/>
    <property type="molecule type" value="Genomic_DNA"/>
</dbReference>
<protein>
    <submittedName>
        <fullName evidence="5">Acyl carrier protein</fullName>
    </submittedName>
</protein>
<evidence type="ECO:0000256" key="2">
    <source>
        <dbReference type="ARBA" id="ARBA00022553"/>
    </source>
</evidence>
<keyword evidence="7" id="KW-1185">Reference proteome</keyword>
<feature type="domain" description="Carrier" evidence="3">
    <location>
        <begin position="10"/>
        <end position="85"/>
    </location>
</feature>
<dbReference type="Proteomes" id="UP000622638">
    <property type="component" value="Unassembled WGS sequence"/>
</dbReference>
<keyword evidence="1" id="KW-0596">Phosphopantetheine</keyword>
<proteinExistence type="predicted"/>
<dbReference type="SMART" id="SM00823">
    <property type="entry name" value="PKS_PP"/>
    <property type="match status" value="1"/>
</dbReference>
<evidence type="ECO:0000313" key="7">
    <source>
        <dbReference type="Proteomes" id="UP000622638"/>
    </source>
</evidence>
<dbReference type="RefSeq" id="WP_155473063.1">
    <property type="nucleotide sequence ID" value="NZ_BMKG01000006.1"/>
</dbReference>
<evidence type="ECO:0000313" key="4">
    <source>
        <dbReference type="EMBL" id="GGB95658.1"/>
    </source>
</evidence>
<dbReference type="Pfam" id="PF00550">
    <property type="entry name" value="PP-binding"/>
    <property type="match status" value="1"/>
</dbReference>
<keyword evidence="2" id="KW-0597">Phosphoprotein</keyword>